<dbReference type="GO" id="GO:0016192">
    <property type="term" value="P:vesicle-mediated transport"/>
    <property type="evidence" value="ECO:0007669"/>
    <property type="project" value="InterPro"/>
</dbReference>
<protein>
    <submittedName>
        <fullName evidence="2">SEC1 family transport protein SLY1</fullName>
    </submittedName>
</protein>
<name>A0A177B6H6_9BILA</name>
<dbReference type="Gene3D" id="3.40.50.1910">
    <property type="match status" value="1"/>
</dbReference>
<evidence type="ECO:0000256" key="1">
    <source>
        <dbReference type="ARBA" id="ARBA00009884"/>
    </source>
</evidence>
<dbReference type="InterPro" id="IPR027482">
    <property type="entry name" value="Sec1-like_dom2"/>
</dbReference>
<evidence type="ECO:0000313" key="2">
    <source>
        <dbReference type="EMBL" id="OAF69302.1"/>
    </source>
</evidence>
<comment type="caution">
    <text evidence="2">The sequence shown here is derived from an EMBL/GenBank/DDBJ whole genome shotgun (WGS) entry which is preliminary data.</text>
</comment>
<dbReference type="InterPro" id="IPR001619">
    <property type="entry name" value="Sec1-like"/>
</dbReference>
<dbReference type="InterPro" id="IPR043127">
    <property type="entry name" value="Sec-1-like_dom3a"/>
</dbReference>
<comment type="similarity">
    <text evidence="1">Belongs to the STXBP/unc-18/SEC1 family.</text>
</comment>
<dbReference type="EMBL" id="LWCA01000304">
    <property type="protein sequence ID" value="OAF69302.1"/>
    <property type="molecule type" value="Genomic_DNA"/>
</dbReference>
<dbReference type="Gene3D" id="1.25.40.60">
    <property type="match status" value="1"/>
</dbReference>
<dbReference type="InterPro" id="IPR036045">
    <property type="entry name" value="Sec1-like_sf"/>
</dbReference>
<dbReference type="PIRSF" id="PIRSF005715">
    <property type="entry name" value="VPS45_Sec1"/>
    <property type="match status" value="1"/>
</dbReference>
<dbReference type="SUPFAM" id="SSF56815">
    <property type="entry name" value="Sec1/munc18-like (SM) proteins"/>
    <property type="match status" value="1"/>
</dbReference>
<dbReference type="OrthoDB" id="10251230at2759"/>
<dbReference type="Pfam" id="PF00995">
    <property type="entry name" value="Sec1"/>
    <property type="match status" value="1"/>
</dbReference>
<evidence type="ECO:0000313" key="3">
    <source>
        <dbReference type="Proteomes" id="UP000078046"/>
    </source>
</evidence>
<proteinExistence type="inferred from homology"/>
<dbReference type="Gene3D" id="3.40.50.2060">
    <property type="match status" value="1"/>
</dbReference>
<dbReference type="Proteomes" id="UP000078046">
    <property type="component" value="Unassembled WGS sequence"/>
</dbReference>
<dbReference type="InterPro" id="IPR043154">
    <property type="entry name" value="Sec-1-like_dom1"/>
</dbReference>
<gene>
    <name evidence="2" type="ORF">A3Q56_02880</name>
</gene>
<sequence length="563" mass="64428">KISDDRENISDVPAVYFVKPTPENIQLIGKDFSNNLYESYYINFISTISKSLLESLAELSIKHNVFDSVKMVYDEYCSFCTLYDDLVVLNSQDCCTDKSTFYVLNSRSVDESDISEKITNITDSLFDAMATLGINPYIQYSMGHASEMIAKSLNKKLESAVRNDRNGLFKNVQISANIPVLIILDRNLDITSSIQHNWCYESLVNDLLTYKLNKVSFVEKENDKLMEYNLPTTDEFWMTHKNRFFPLLAESIQVELDKYKTEEEKIKNLKNSLILPNDALSDKTTHLTTALNTLPQLLEKKRVVDMHMNIATGLLSQIKNRKIDSFFECEEKMLSMYTNIDKPLKEIYENVNDDMQEDIIRFLLLAYMCDYNQQKLSLLSAHCHDIENMNCLKKCVDYINSTSEFTKIRSIHVKTGSVTKIDDMDDGATKTIKMFSNLLSSASYFAMEGVKNLVQKQHKLPLTKIVDSLLSSKNKNSCFGFIDTNNENSQPRSPSDIHLQPKDIFIFVCGGGNYAEYNNMVEYAKNKSSVNKLTYMCSEMIKPSNFLQTLQKLGSELLKESAA</sequence>
<dbReference type="Gene3D" id="3.90.830.10">
    <property type="entry name" value="Syntaxin Binding Protein 1, Chain A, domain 2"/>
    <property type="match status" value="1"/>
</dbReference>
<organism evidence="2 3">
    <name type="scientific">Intoshia linei</name>
    <dbReference type="NCBI Taxonomy" id="1819745"/>
    <lineage>
        <taxon>Eukaryota</taxon>
        <taxon>Metazoa</taxon>
        <taxon>Spiralia</taxon>
        <taxon>Lophotrochozoa</taxon>
        <taxon>Mesozoa</taxon>
        <taxon>Orthonectida</taxon>
        <taxon>Rhopaluridae</taxon>
        <taxon>Intoshia</taxon>
    </lineage>
</organism>
<dbReference type="PANTHER" id="PTHR11679">
    <property type="entry name" value="VESICLE PROTEIN SORTING-ASSOCIATED"/>
    <property type="match status" value="1"/>
</dbReference>
<feature type="non-terminal residue" evidence="2">
    <location>
        <position position="1"/>
    </location>
</feature>
<keyword evidence="3" id="KW-1185">Reference proteome</keyword>
<dbReference type="AlphaFoldDB" id="A0A177B6H6"/>
<reference evidence="2 3" key="1">
    <citation type="submission" date="2016-04" db="EMBL/GenBank/DDBJ databases">
        <title>The genome of Intoshia linei affirms orthonectids as highly simplified spiralians.</title>
        <authorList>
            <person name="Mikhailov K.V."/>
            <person name="Slusarev G.S."/>
            <person name="Nikitin M.A."/>
            <person name="Logacheva M.D."/>
            <person name="Penin A."/>
            <person name="Aleoshin V."/>
            <person name="Panchin Y.V."/>
        </authorList>
    </citation>
    <scope>NUCLEOTIDE SEQUENCE [LARGE SCALE GENOMIC DNA]</scope>
    <source>
        <strain evidence="2">Intl2013</strain>
        <tissue evidence="2">Whole animal</tissue>
    </source>
</reference>
<accession>A0A177B6H6</accession>